<evidence type="ECO:0000313" key="3">
    <source>
        <dbReference type="EMBL" id="AWI30094.1"/>
    </source>
</evidence>
<evidence type="ECO:0000256" key="1">
    <source>
        <dbReference type="SAM" id="MobiDB-lite"/>
    </source>
</evidence>
<dbReference type="SUPFAM" id="SSF69318">
    <property type="entry name" value="Integrin alpha N-terminal domain"/>
    <property type="match status" value="1"/>
</dbReference>
<dbReference type="Proteomes" id="UP000244900">
    <property type="component" value="Chromosome"/>
</dbReference>
<feature type="region of interest" description="Disordered" evidence="1">
    <location>
        <begin position="172"/>
        <end position="220"/>
    </location>
</feature>
<dbReference type="NCBIfam" id="NF033679">
    <property type="entry name" value="DNRLRE_dom"/>
    <property type="match status" value="1"/>
</dbReference>
<feature type="compositionally biased region" description="Polar residues" evidence="1">
    <location>
        <begin position="1"/>
        <end position="15"/>
    </location>
</feature>
<name>A0A2S1SUL6_9ACTN</name>
<feature type="region of interest" description="Disordered" evidence="1">
    <location>
        <begin position="712"/>
        <end position="731"/>
    </location>
</feature>
<dbReference type="EMBL" id="CP029188">
    <property type="protein sequence ID" value="AWI30094.1"/>
    <property type="molecule type" value="Genomic_DNA"/>
</dbReference>
<feature type="compositionally biased region" description="Basic and acidic residues" evidence="1">
    <location>
        <begin position="103"/>
        <end position="120"/>
    </location>
</feature>
<organism evidence="3 4">
    <name type="scientific">Streptomyces tirandamycinicus</name>
    <dbReference type="NCBI Taxonomy" id="2174846"/>
    <lineage>
        <taxon>Bacteria</taxon>
        <taxon>Bacillati</taxon>
        <taxon>Actinomycetota</taxon>
        <taxon>Actinomycetes</taxon>
        <taxon>Kitasatosporales</taxon>
        <taxon>Streptomycetaceae</taxon>
        <taxon>Streptomyces</taxon>
    </lineage>
</organism>
<dbReference type="KEGG" id="stir:DDW44_15920"/>
<dbReference type="InterPro" id="IPR028994">
    <property type="entry name" value="Integrin_alpha_N"/>
</dbReference>
<keyword evidence="2" id="KW-0812">Transmembrane</keyword>
<protein>
    <recommendedName>
        <fullName evidence="5">VCBS repeat-containing protein</fullName>
    </recommendedName>
</protein>
<feature type="transmembrane region" description="Helical" evidence="2">
    <location>
        <begin position="55"/>
        <end position="74"/>
    </location>
</feature>
<keyword evidence="4" id="KW-1185">Reference proteome</keyword>
<dbReference type="AlphaFoldDB" id="A0A2S1SUL6"/>
<feature type="compositionally biased region" description="Basic and acidic residues" evidence="1">
    <location>
        <begin position="75"/>
        <end position="91"/>
    </location>
</feature>
<proteinExistence type="predicted"/>
<feature type="region of interest" description="Disordered" evidence="1">
    <location>
        <begin position="1"/>
        <end position="37"/>
    </location>
</feature>
<feature type="region of interest" description="Disordered" evidence="1">
    <location>
        <begin position="103"/>
        <end position="128"/>
    </location>
</feature>
<evidence type="ECO:0000256" key="2">
    <source>
        <dbReference type="SAM" id="Phobius"/>
    </source>
</evidence>
<accession>A0A2S1SUL6</accession>
<feature type="region of interest" description="Disordered" evidence="1">
    <location>
        <begin position="75"/>
        <end position="94"/>
    </location>
</feature>
<sequence>MDASKNVESTENSPPQKEARTEGARTEGAPNDDASSTELLLGCAELKRRRRRRGFAVLAGVLAAAIAVPVGVHLTGERGHEPSPRAGRDAARQQPVEAAEAVREARRTGKDVEVTARHTPDSTTWARPDGLLRTRTYSDTIRARVGGEWKPVDTTLQRVDGGYTPRAVNDPLLFSAGSADHPGSRGGAGEEDGGGRASRATVRTPLPGAGAVSPSSSDGTWTDLVRMTTGGHDLVVRWPGPLPEPLVNGPRALYQNVRPGIDLLLTARDGGYSHVLVVHTRQAAQDPLLDRLDYRLSSPSLSFTLDDATDVVSARDSTGEEFASSPTPYVWDSAGAVRATIGEPVPAPDPAVGSTALALPGLAGPQPGSHDAVLDASLDDDGVLGLDVDEELLADPETVYPVFIDPSFKGRKKNWTLLYAKYPGSSFYNGQNFNDGTNDARVGYESTTGGLSRSVFTFEYGSTLHGTKVQSATFRALQTYSWGCSSRQYNLYLTGAISSSSTWNKQPSWTRVLSSQTNGHGYKSGSCPDKWVAMDIKSAAQEASDKKWTALTLGLRAANESDTNAWKKFQANGESSPYVEVVYNRAPNEPTGSLMKTSPGGTCDTASPYLSIGKQDITFSSSASDADGNLKYLHLKVWRTGFASSPLHDADHATNSTGAMTPYTIPWSSFTHGATYTWSVYSKDAEGATSAWGPPHTTALCQFTVDHSAPNSPGVSSAAFPPPGDDGSTWSTSAFGTAGQFVFTPNGPAAGVKEYQYSFNTAFDKKALPDSANGGRAVVTLQPPHAGPSVLYVRSADSVGNISGVTKYLFNVRPSPQLDAAGDVTGDQVPDVYTIDPSGNLLLYAKTQGTDRLHFSMAAAYSAAGDGAALLDDGYWTDALISHNGDWLPGDGIQDLVARMPDGKLYVYPGDGYGGFDVGQRREMLLPGGAPATGALTQILSVGDATGDGRPDLLATAGSGLWAFTGYTGASFSGVTQLSGDDWSQRDLVQVDDVRGGAGLDLVYRTDTTGRIYLRQGKLAGAGTDLSSFAVQTAAEGGVDFLYGSAGWHSDDVPFVLGTPDVTGDGVPDVWAVRSDGNASVYLGSGTVRLGSTAMFNVVNTSVGTSWSGHTAIG</sequence>
<reference evidence="3 4" key="1">
    <citation type="submission" date="2018-05" db="EMBL/GenBank/DDBJ databases">
        <title>Complete genome sequence of sponge-derived Streptomyces sp. HNM0039.</title>
        <authorList>
            <person name="Huang X."/>
            <person name="Zhou S."/>
        </authorList>
    </citation>
    <scope>NUCLEOTIDE SEQUENCE [LARGE SCALE GENOMIC DNA]</scope>
    <source>
        <strain evidence="3 4">HNM0039</strain>
    </source>
</reference>
<evidence type="ECO:0008006" key="5">
    <source>
        <dbReference type="Google" id="ProtNLM"/>
    </source>
</evidence>
<evidence type="ECO:0000313" key="4">
    <source>
        <dbReference type="Proteomes" id="UP000244900"/>
    </source>
</evidence>
<gene>
    <name evidence="3" type="ORF">DDW44_15920</name>
</gene>
<keyword evidence="2" id="KW-0472">Membrane</keyword>
<keyword evidence="2" id="KW-1133">Transmembrane helix</keyword>